<dbReference type="EMBL" id="KJ877675">
    <property type="protein sequence ID" value="AIM52737.1"/>
    <property type="molecule type" value="Genomic_DNA"/>
</dbReference>
<accession>A0A0D3MKI8</accession>
<dbReference type="AlphaFoldDB" id="A0A0D3MKI8"/>
<geneLocation type="plastid" evidence="1"/>
<protein>
    <submittedName>
        <fullName evidence="1">Uncharacterized protein</fullName>
    </submittedName>
</protein>
<keyword evidence="1" id="KW-0934">Plastid</keyword>
<name>A0A0D3MKI8_9STRA</name>
<proteinExistence type="predicted"/>
<evidence type="ECO:0000313" key="1">
    <source>
        <dbReference type="EMBL" id="AIM52737.1"/>
    </source>
</evidence>
<sequence length="257" mass="30529">MNNRIAFLTDEFFKSIKSNFLNNRTYRFFTSLDPYDIKDPEFKYLRDQLIAEIRSLASKKNDSKKSMVELQLKGLYKGSSKANILTTLDKLKEELKIYPDQKISREDFNTIIASTYSGYERSLEIRGANYRICFTLMYVFNVPAEFIAGLKKEDVEKIIDTKILFHVDKKANRWNYYTMNDVRLLNELIKDCDFYFLNRILLGSSIVRNFSENENFGRNLESTLNRQLKNISERTGIKQFRCRDFKISETYLFRKKI</sequence>
<gene>
    <name evidence="1" type="primary">orf257</name>
</gene>
<reference evidence="1" key="1">
    <citation type="journal article" date="2015" name="Sci. Rep.">
        <title>Updating algal evolutionary relationships through plastid genome sequencing: did alveolate plastids emerge through endosymbiosis of an ochrophyte?</title>
        <authorList>
            <person name="Sevcikova T."/>
            <person name="Horak A."/>
            <person name="Klimes V."/>
            <person name="Zbrankova V."/>
            <person name="Demir-Hilton E."/>
            <person name="Sudek S."/>
            <person name="Jenkins J."/>
            <person name="Schmutz J."/>
            <person name="Pribyl P."/>
            <person name="Fousek J."/>
            <person name="Vlcek C."/>
            <person name="Lang B.F."/>
            <person name="Obornik M."/>
            <person name="Worden A.Z."/>
            <person name="Elias M."/>
        </authorList>
    </citation>
    <scope>NUCLEOTIDE SEQUENCE</scope>
</reference>
<organism evidence="1">
    <name type="scientific">Ochromonas sp. CCMP1393</name>
    <dbReference type="NCBI Taxonomy" id="420556"/>
    <lineage>
        <taxon>Eukaryota</taxon>
        <taxon>Sar</taxon>
        <taxon>Stramenopiles</taxon>
        <taxon>Ochrophyta</taxon>
        <taxon>Chrysophyceae</taxon>
        <taxon>Chromulinales</taxon>
        <taxon>Chromulinaceae</taxon>
        <taxon>Ochromonas</taxon>
    </lineage>
</organism>